<keyword evidence="4" id="KW-1185">Reference proteome</keyword>
<accession>A0A7X6DTX8</accession>
<evidence type="ECO:0000256" key="1">
    <source>
        <dbReference type="SAM" id="MobiDB-lite"/>
    </source>
</evidence>
<dbReference type="RefSeq" id="WP_168063304.1">
    <property type="nucleotide sequence ID" value="NZ_VTOW01000006.1"/>
</dbReference>
<evidence type="ECO:0000313" key="3">
    <source>
        <dbReference type="EMBL" id="NKE73355.1"/>
    </source>
</evidence>
<proteinExistence type="predicted"/>
<dbReference type="InterPro" id="IPR035903">
    <property type="entry name" value="HesB-like_dom_sf"/>
</dbReference>
<dbReference type="AlphaFoldDB" id="A0A7X6DTX8"/>
<name>A0A7X6DTX8_9BACT</name>
<protein>
    <recommendedName>
        <fullName evidence="2">Core domain-containing protein</fullName>
    </recommendedName>
</protein>
<reference evidence="3 4" key="1">
    <citation type="journal article" date="2020" name="Nature">
        <title>Bacterial chemolithoautotrophy via manganese oxidation.</title>
        <authorList>
            <person name="Yu H."/>
            <person name="Leadbetter J.R."/>
        </authorList>
    </citation>
    <scope>NUCLEOTIDE SEQUENCE [LARGE SCALE GENOMIC DNA]</scope>
    <source>
        <strain evidence="3 4">Mn-1</strain>
    </source>
</reference>
<dbReference type="Proteomes" id="UP000534783">
    <property type="component" value="Unassembled WGS sequence"/>
</dbReference>
<gene>
    <name evidence="3" type="ORF">MNODULE_21580</name>
</gene>
<evidence type="ECO:0000259" key="2">
    <source>
        <dbReference type="Pfam" id="PF01521"/>
    </source>
</evidence>
<feature type="region of interest" description="Disordered" evidence="1">
    <location>
        <begin position="81"/>
        <end position="102"/>
    </location>
</feature>
<dbReference type="EMBL" id="VTOW01000006">
    <property type="protein sequence ID" value="NKE73355.1"/>
    <property type="molecule type" value="Genomic_DNA"/>
</dbReference>
<feature type="domain" description="Core" evidence="2">
    <location>
        <begin position="2"/>
        <end position="89"/>
    </location>
</feature>
<dbReference type="Pfam" id="PF01521">
    <property type="entry name" value="Fe-S_biosyn"/>
    <property type="match status" value="1"/>
</dbReference>
<dbReference type="Gene3D" id="2.60.300.12">
    <property type="entry name" value="HesB-like domain"/>
    <property type="match status" value="1"/>
</dbReference>
<dbReference type="InterPro" id="IPR000361">
    <property type="entry name" value="ATAP_core_dom"/>
</dbReference>
<evidence type="ECO:0000313" key="4">
    <source>
        <dbReference type="Proteomes" id="UP000534783"/>
    </source>
</evidence>
<organism evidence="3 4">
    <name type="scientific">Candidatus Manganitrophus noduliformans</name>
    <dbReference type="NCBI Taxonomy" id="2606439"/>
    <lineage>
        <taxon>Bacteria</taxon>
        <taxon>Pseudomonadati</taxon>
        <taxon>Nitrospirota</taxon>
        <taxon>Nitrospiria</taxon>
        <taxon>Candidatus Troglogloeales</taxon>
        <taxon>Candidatus Manganitrophaceae</taxon>
        <taxon>Candidatus Manganitrophus</taxon>
    </lineage>
</organism>
<sequence>MIQITPEARKKLNALIVAHPADPVVRLTVKNRDDGHLLFRIVLVSSPEEEDEVQDHDGLTVAIEAKSARRMDGVTLDYQEPGGFKFHHPESKEPGIRLIPLN</sequence>
<comment type="caution">
    <text evidence="3">The sequence shown here is derived from an EMBL/GenBank/DDBJ whole genome shotgun (WGS) entry which is preliminary data.</text>
</comment>
<dbReference type="SUPFAM" id="SSF89360">
    <property type="entry name" value="HesB-like domain"/>
    <property type="match status" value="1"/>
</dbReference>